<dbReference type="InterPro" id="IPR010730">
    <property type="entry name" value="HET"/>
</dbReference>
<feature type="domain" description="Heterokaryon incompatibility" evidence="2">
    <location>
        <begin position="47"/>
        <end position="226"/>
    </location>
</feature>
<dbReference type="OrthoDB" id="4870044at2759"/>
<dbReference type="PANTHER" id="PTHR24148">
    <property type="entry name" value="ANKYRIN REPEAT DOMAIN-CONTAINING PROTEIN 39 HOMOLOG-RELATED"/>
    <property type="match status" value="1"/>
</dbReference>
<dbReference type="STRING" id="43265.A0A545UW76"/>
<comment type="caution">
    <text evidence="3">The sequence shown here is derived from an EMBL/GenBank/DDBJ whole genome shotgun (WGS) entry which is preliminary data.</text>
</comment>
<reference evidence="3 4" key="1">
    <citation type="journal article" date="2019" name="Appl. Microbiol. Biotechnol.">
        <title>Genome sequence of Isaria javanica and comparative genome analysis insights into family S53 peptidase evolution in fungal entomopathogens.</title>
        <authorList>
            <person name="Lin R."/>
            <person name="Zhang X."/>
            <person name="Xin B."/>
            <person name="Zou M."/>
            <person name="Gao Y."/>
            <person name="Qin F."/>
            <person name="Hu Q."/>
            <person name="Xie B."/>
            <person name="Cheng X."/>
        </authorList>
    </citation>
    <scope>NUCLEOTIDE SEQUENCE [LARGE SCALE GENOMIC DNA]</scope>
    <source>
        <strain evidence="3 4">IJ1G</strain>
    </source>
</reference>
<evidence type="ECO:0000256" key="1">
    <source>
        <dbReference type="SAM" id="MobiDB-lite"/>
    </source>
</evidence>
<dbReference type="Pfam" id="PF06985">
    <property type="entry name" value="HET"/>
    <property type="match status" value="1"/>
</dbReference>
<dbReference type="EMBL" id="SPUK01000011">
    <property type="protein sequence ID" value="TQV93709.1"/>
    <property type="molecule type" value="Genomic_DNA"/>
</dbReference>
<feature type="compositionally biased region" description="Polar residues" evidence="1">
    <location>
        <begin position="609"/>
        <end position="621"/>
    </location>
</feature>
<dbReference type="AlphaFoldDB" id="A0A545UW76"/>
<name>A0A545UW76_9HYPO</name>
<gene>
    <name evidence="3" type="ORF">IF1G_07441</name>
</gene>
<proteinExistence type="predicted"/>
<feature type="region of interest" description="Disordered" evidence="1">
    <location>
        <begin position="609"/>
        <end position="636"/>
    </location>
</feature>
<organism evidence="3 4">
    <name type="scientific">Cordyceps javanica</name>
    <dbReference type="NCBI Taxonomy" id="43265"/>
    <lineage>
        <taxon>Eukaryota</taxon>
        <taxon>Fungi</taxon>
        <taxon>Dikarya</taxon>
        <taxon>Ascomycota</taxon>
        <taxon>Pezizomycotina</taxon>
        <taxon>Sordariomycetes</taxon>
        <taxon>Hypocreomycetidae</taxon>
        <taxon>Hypocreales</taxon>
        <taxon>Cordycipitaceae</taxon>
        <taxon>Cordyceps</taxon>
    </lineage>
</organism>
<protein>
    <submittedName>
        <fullName evidence="3">Heterokaryon incompatibility protein (HET) domain-containing protein</fullName>
    </submittedName>
</protein>
<dbReference type="Proteomes" id="UP000315783">
    <property type="component" value="Unassembled WGS sequence"/>
</dbReference>
<dbReference type="InterPro" id="IPR052895">
    <property type="entry name" value="HetReg/Transcr_Mod"/>
</dbReference>
<feature type="compositionally biased region" description="Low complexity" evidence="1">
    <location>
        <begin position="626"/>
        <end position="636"/>
    </location>
</feature>
<sequence>MASSAMSFYSPLNPDNFEIRLASVENASDGTISCQLETVSLRDEPLYGALSYVWGDQSVKETILVNGQEVSVTVNLAAALQKLGGYWEIAHKERGSPPFRIWIDALCINQKDAEEKIRQIQLMGYIYYHADPVFAWLGTDEGELGFALFSLEKISMHFGDLWPQDEIISPTNISKPQWLEHLGKLFEIFSLSIPDFGPEYIGDIIVNSWPRLLDAAYWSRAWVVQESVLSRRTFFCCCDYFTSFGKVARAAQIMVSIHQLGKLPRPHSIKEKEWKSICQEKLPWSNVVRLVMLKIDSLADAKEALSQLPPKLLEFNPKRVRLLMGAHMPLNATDPKDRVYALSSLSGLGVTPSYSDETPACKPFVDYARSWAAKISADQELGGHDISRLEFLREAGTGVFRYKENFPTWAPNLPLMRYSEVGLSQESWCAVRDALKGVDHDIQITETQLTTHGAEVQRISNIMIRLGPNPRHITAIFGKFFKNFVQKWPRYPTGIPPLQAFMRVVKEDFTSPFNLELLEFGLKWLTYLSHGLANIVLAGETETNQSLIVNGLFLLKDMFAMMVDVDVEQLAGWLCDSLVDESELFREHHALTGVVESDIFHPDGIVSSMDQQPGASESVNGRTRSRQTPRTSSSAR</sequence>
<evidence type="ECO:0000313" key="4">
    <source>
        <dbReference type="Proteomes" id="UP000315783"/>
    </source>
</evidence>
<dbReference type="PANTHER" id="PTHR24148:SF82">
    <property type="entry name" value="HETEROKARYON INCOMPATIBILITY DOMAIN-CONTAINING PROTEIN"/>
    <property type="match status" value="1"/>
</dbReference>
<keyword evidence="4" id="KW-1185">Reference proteome</keyword>
<accession>A0A545UW76</accession>
<evidence type="ECO:0000313" key="3">
    <source>
        <dbReference type="EMBL" id="TQV93709.1"/>
    </source>
</evidence>
<evidence type="ECO:0000259" key="2">
    <source>
        <dbReference type="Pfam" id="PF06985"/>
    </source>
</evidence>